<dbReference type="SUPFAM" id="SSF103473">
    <property type="entry name" value="MFS general substrate transporter"/>
    <property type="match status" value="1"/>
</dbReference>
<dbReference type="InterPro" id="IPR011701">
    <property type="entry name" value="MFS"/>
</dbReference>
<reference evidence="7" key="1">
    <citation type="submission" date="2021-01" db="EMBL/GenBank/DDBJ databases">
        <authorList>
            <consortium name="Aspergillus chevalieri M1 genome sequencing consortium"/>
            <person name="Kazuki M."/>
            <person name="Futagami T."/>
        </authorList>
    </citation>
    <scope>NUCLEOTIDE SEQUENCE</scope>
    <source>
        <strain evidence="7">M1</strain>
    </source>
</reference>
<protein>
    <recommendedName>
        <fullName evidence="9">Major facilitator superfamily (MFS) profile domain-containing protein</fullName>
    </recommendedName>
</protein>
<evidence type="ECO:0000256" key="2">
    <source>
        <dbReference type="ARBA" id="ARBA00022448"/>
    </source>
</evidence>
<evidence type="ECO:0000313" key="7">
    <source>
        <dbReference type="EMBL" id="BCR83642.1"/>
    </source>
</evidence>
<comment type="subcellular location">
    <subcellularLocation>
        <location evidence="1">Membrane</location>
        <topology evidence="1">Multi-pass membrane protein</topology>
    </subcellularLocation>
</comment>
<proteinExistence type="predicted"/>
<evidence type="ECO:0000313" key="8">
    <source>
        <dbReference type="Proteomes" id="UP000637239"/>
    </source>
</evidence>
<reference evidence="7" key="2">
    <citation type="submission" date="2021-02" db="EMBL/GenBank/DDBJ databases">
        <title>Aspergillus chevalieri M1 genome sequence.</title>
        <authorList>
            <person name="Kadooka C."/>
            <person name="Mori K."/>
            <person name="Futagami T."/>
        </authorList>
    </citation>
    <scope>NUCLEOTIDE SEQUENCE</scope>
    <source>
        <strain evidence="7">M1</strain>
    </source>
</reference>
<organism evidence="7 8">
    <name type="scientific">Aspergillus chevalieri</name>
    <name type="common">Eurotium chevalieri</name>
    <dbReference type="NCBI Taxonomy" id="182096"/>
    <lineage>
        <taxon>Eukaryota</taxon>
        <taxon>Fungi</taxon>
        <taxon>Dikarya</taxon>
        <taxon>Ascomycota</taxon>
        <taxon>Pezizomycotina</taxon>
        <taxon>Eurotiomycetes</taxon>
        <taxon>Eurotiomycetidae</taxon>
        <taxon>Eurotiales</taxon>
        <taxon>Aspergillaceae</taxon>
        <taxon>Aspergillus</taxon>
        <taxon>Aspergillus subgen. Aspergillus</taxon>
    </lineage>
</organism>
<dbReference type="KEGG" id="ache:ACHE_11044S"/>
<dbReference type="GO" id="GO:0022857">
    <property type="term" value="F:transmembrane transporter activity"/>
    <property type="evidence" value="ECO:0007669"/>
    <property type="project" value="InterPro"/>
</dbReference>
<name>A0A7R7ZK19_ASPCH</name>
<dbReference type="PANTHER" id="PTHR43791:SF50">
    <property type="entry name" value="TRANSPORTER, PUTATIVE (AFU_ORTHOLOGUE AFUA_2G00840)-RELATED"/>
    <property type="match status" value="1"/>
</dbReference>
<keyword evidence="8" id="KW-1185">Reference proteome</keyword>
<evidence type="ECO:0008006" key="9">
    <source>
        <dbReference type="Google" id="ProtNLM"/>
    </source>
</evidence>
<dbReference type="AlphaFoldDB" id="A0A7R7ZK19"/>
<dbReference type="EMBL" id="AP024416">
    <property type="protein sequence ID" value="BCR83642.1"/>
    <property type="molecule type" value="Genomic_DNA"/>
</dbReference>
<sequence>MVGNTDAKPIPAEITQDVSKDNGQGINITIDSRAESTLVWKFDLRILPVLAVMYLFNSLDKSNLGNAKTAGLEDTLKLKGNQYNLILSIFFIPYVLTSPFLGILGKKYGPNIVLPSMMFTFGLCTILVVAVFNFSGLLAIRWFLGMAESAFFPLVIYYQTTYVCPSLLYTWYHGNTDGNVDFTVVESSPVVSPSSMRRKASLLHFQVFLLLGYFKSKQDRSQHGDTYSSLKEEVQSSVHYSLYGIYQDQPLKQNFSLPRKRSLHISVYNLTAPLL</sequence>
<dbReference type="Proteomes" id="UP000637239">
    <property type="component" value="Chromosome 1"/>
</dbReference>
<keyword evidence="5 6" id="KW-0472">Membrane</keyword>
<feature type="transmembrane region" description="Helical" evidence="6">
    <location>
        <begin position="117"/>
        <end position="144"/>
    </location>
</feature>
<evidence type="ECO:0000256" key="3">
    <source>
        <dbReference type="ARBA" id="ARBA00022692"/>
    </source>
</evidence>
<evidence type="ECO:0000256" key="4">
    <source>
        <dbReference type="ARBA" id="ARBA00022989"/>
    </source>
</evidence>
<feature type="transmembrane region" description="Helical" evidence="6">
    <location>
        <begin position="85"/>
        <end position="105"/>
    </location>
</feature>
<keyword evidence="2" id="KW-0813">Transport</keyword>
<accession>A0A7R7ZK19</accession>
<dbReference type="RefSeq" id="XP_043132164.1">
    <property type="nucleotide sequence ID" value="XM_043275570.1"/>
</dbReference>
<dbReference type="GO" id="GO:0016020">
    <property type="term" value="C:membrane"/>
    <property type="evidence" value="ECO:0007669"/>
    <property type="project" value="UniProtKB-SubCell"/>
</dbReference>
<dbReference type="InterPro" id="IPR036259">
    <property type="entry name" value="MFS_trans_sf"/>
</dbReference>
<feature type="transmembrane region" description="Helical" evidence="6">
    <location>
        <begin position="151"/>
        <end position="172"/>
    </location>
</feature>
<evidence type="ECO:0000256" key="6">
    <source>
        <dbReference type="SAM" id="Phobius"/>
    </source>
</evidence>
<dbReference type="PANTHER" id="PTHR43791">
    <property type="entry name" value="PERMEASE-RELATED"/>
    <property type="match status" value="1"/>
</dbReference>
<evidence type="ECO:0000256" key="5">
    <source>
        <dbReference type="ARBA" id="ARBA00023136"/>
    </source>
</evidence>
<keyword evidence="3 6" id="KW-0812">Transmembrane</keyword>
<gene>
    <name evidence="7" type="ORF">ACHE_11044S</name>
</gene>
<evidence type="ECO:0000256" key="1">
    <source>
        <dbReference type="ARBA" id="ARBA00004141"/>
    </source>
</evidence>
<dbReference type="Pfam" id="PF07690">
    <property type="entry name" value="MFS_1"/>
    <property type="match status" value="1"/>
</dbReference>
<dbReference type="Gene3D" id="1.20.1250.20">
    <property type="entry name" value="MFS general substrate transporter like domains"/>
    <property type="match status" value="1"/>
</dbReference>
<keyword evidence="4 6" id="KW-1133">Transmembrane helix</keyword>
<dbReference type="GeneID" id="66978001"/>